<protein>
    <submittedName>
        <fullName evidence="3">Cytosolic long-chain acyl-CoA thioester hydrolase family protein</fullName>
    </submittedName>
</protein>
<accession>A0A081FV59</accession>
<dbReference type="Pfam" id="PF03061">
    <property type="entry name" value="4HBT"/>
    <property type="match status" value="1"/>
</dbReference>
<dbReference type="GO" id="GO:0016790">
    <property type="term" value="F:thiolester hydrolase activity"/>
    <property type="evidence" value="ECO:0007669"/>
    <property type="project" value="UniProtKB-ARBA"/>
</dbReference>
<name>A0A081FV59_9GAMM</name>
<sequence length="158" mass="17201">MHCNKVSVPTFGPLFYRAGSRTMKIEDDQLLQPEGELSLQLPAGPDAVNMFGDVYGGWVSAQAVLACEIRAGQEAKGRIATVSVGRMTFMSPVMKGTILGFYTRVLERGHSSLRIVVECWGQCPDGRAPRKVTACECVQVAIDADGHIRRLPPAEHQS</sequence>
<reference evidence="3 4" key="1">
    <citation type="submission" date="2014-04" db="EMBL/GenBank/DDBJ databases">
        <title>Marinobacterium kochiensis sp. nov., isolated from sediment sample collected from Kochi backwaters in Kerala, India.</title>
        <authorList>
            <person name="Singh A."/>
            <person name="Pinnaka A.K."/>
        </authorList>
    </citation>
    <scope>NUCLEOTIDE SEQUENCE [LARGE SCALE GENOMIC DNA]</scope>
    <source>
        <strain evidence="3 4">AK27</strain>
    </source>
</reference>
<dbReference type="Proteomes" id="UP000028252">
    <property type="component" value="Unassembled WGS sequence"/>
</dbReference>
<evidence type="ECO:0000259" key="2">
    <source>
        <dbReference type="PROSITE" id="PS51770"/>
    </source>
</evidence>
<feature type="domain" description="HotDog ACOT-type" evidence="2">
    <location>
        <begin position="33"/>
        <end position="145"/>
    </location>
</feature>
<dbReference type="SUPFAM" id="SSF54637">
    <property type="entry name" value="Thioesterase/thiol ester dehydrase-isomerase"/>
    <property type="match status" value="1"/>
</dbReference>
<dbReference type="InterPro" id="IPR033120">
    <property type="entry name" value="HOTDOG_ACOT"/>
</dbReference>
<proteinExistence type="predicted"/>
<evidence type="ECO:0000313" key="4">
    <source>
        <dbReference type="Proteomes" id="UP000028252"/>
    </source>
</evidence>
<dbReference type="Gene3D" id="3.10.129.10">
    <property type="entry name" value="Hotdog Thioesterase"/>
    <property type="match status" value="1"/>
</dbReference>
<dbReference type="EMBL" id="JMQN01000048">
    <property type="protein sequence ID" value="KEA62414.1"/>
    <property type="molecule type" value="Genomic_DNA"/>
</dbReference>
<dbReference type="InterPro" id="IPR006683">
    <property type="entry name" value="Thioestr_dom"/>
</dbReference>
<evidence type="ECO:0000256" key="1">
    <source>
        <dbReference type="PROSITE-ProRule" id="PRU01106"/>
    </source>
</evidence>
<comment type="caution">
    <text evidence="3">The sequence shown here is derived from an EMBL/GenBank/DDBJ whole genome shotgun (WGS) entry which is preliminary data.</text>
</comment>
<gene>
    <name evidence="3" type="ORF">ADIMK_3305</name>
</gene>
<dbReference type="AlphaFoldDB" id="A0A081FV59"/>
<dbReference type="PROSITE" id="PS51770">
    <property type="entry name" value="HOTDOG_ACOT"/>
    <property type="match status" value="1"/>
</dbReference>
<dbReference type="eggNOG" id="COG1607">
    <property type="taxonomic scope" value="Bacteria"/>
</dbReference>
<evidence type="ECO:0000313" key="3">
    <source>
        <dbReference type="EMBL" id="KEA62414.1"/>
    </source>
</evidence>
<dbReference type="STRING" id="1232683.ADIMK_3305"/>
<dbReference type="PATRIC" id="fig|1232683.4.peg.3251"/>
<keyword evidence="4" id="KW-1185">Reference proteome</keyword>
<dbReference type="CDD" id="cd03442">
    <property type="entry name" value="BFIT_BACH"/>
    <property type="match status" value="1"/>
</dbReference>
<organism evidence="3 4">
    <name type="scientific">Marinobacterium lacunae</name>
    <dbReference type="NCBI Taxonomy" id="1232683"/>
    <lineage>
        <taxon>Bacteria</taxon>
        <taxon>Pseudomonadati</taxon>
        <taxon>Pseudomonadota</taxon>
        <taxon>Gammaproteobacteria</taxon>
        <taxon>Oceanospirillales</taxon>
        <taxon>Oceanospirillaceae</taxon>
        <taxon>Marinobacterium</taxon>
    </lineage>
</organism>
<dbReference type="InterPro" id="IPR029069">
    <property type="entry name" value="HotDog_dom_sf"/>
</dbReference>
<keyword evidence="1 3" id="KW-0378">Hydrolase</keyword>